<protein>
    <recommendedName>
        <fullName evidence="3">WxL domain-containing protein</fullName>
    </recommendedName>
</protein>
<accession>A0A1W1DBF2</accession>
<name>A0A1W1DBF2_9ZZZZ</name>
<proteinExistence type="predicted"/>
<sequence>MKNTNTKYLLIASVAALLSSNVNAAVSTQTADNTTPTLSDSVLISFDHPQTIAVNTPENATGAASGAVSTTTWTITSNNAVAVNFTGTSPDATTGTQAFPQFSKQEVDASGVSITDRYDHLTTTYGIVIDGSDSIANEASRGGAAIKTWQTGATTAATPTQLVTAPGSAGSPFSHYGAIMPSDAGEFTMSLYSKGVGTQDTTQSGIYSTTLVAVITADEK</sequence>
<evidence type="ECO:0000313" key="2">
    <source>
        <dbReference type="EMBL" id="SFV77964.1"/>
    </source>
</evidence>
<organism evidence="1">
    <name type="scientific">hydrothermal vent metagenome</name>
    <dbReference type="NCBI Taxonomy" id="652676"/>
    <lineage>
        <taxon>unclassified sequences</taxon>
        <taxon>metagenomes</taxon>
        <taxon>ecological metagenomes</taxon>
    </lineage>
</organism>
<gene>
    <name evidence="1" type="ORF">MNB_SUP05-10-958</name>
    <name evidence="2" type="ORF">MNB_SUP05-10-959</name>
</gene>
<dbReference type="EMBL" id="FPHQ01000262">
    <property type="protein sequence ID" value="SFV77963.1"/>
    <property type="molecule type" value="Genomic_DNA"/>
</dbReference>
<dbReference type="AlphaFoldDB" id="A0A1W1DBF2"/>
<reference evidence="1" key="1">
    <citation type="submission" date="2016-10" db="EMBL/GenBank/DDBJ databases">
        <authorList>
            <person name="de Groot N.N."/>
        </authorList>
    </citation>
    <scope>NUCLEOTIDE SEQUENCE</scope>
</reference>
<evidence type="ECO:0008006" key="3">
    <source>
        <dbReference type="Google" id="ProtNLM"/>
    </source>
</evidence>
<dbReference type="EMBL" id="FPHQ01000262">
    <property type="protein sequence ID" value="SFV77964.1"/>
    <property type="molecule type" value="Genomic_DNA"/>
</dbReference>
<evidence type="ECO:0000313" key="1">
    <source>
        <dbReference type="EMBL" id="SFV77963.1"/>
    </source>
</evidence>